<dbReference type="InterPro" id="IPR026971">
    <property type="entry name" value="CND1/NCAPD3"/>
</dbReference>
<organism evidence="3 4">
    <name type="scientific">Emiliania huxleyi (strain CCMP1516)</name>
    <dbReference type="NCBI Taxonomy" id="280463"/>
    <lineage>
        <taxon>Eukaryota</taxon>
        <taxon>Haptista</taxon>
        <taxon>Haptophyta</taxon>
        <taxon>Prymnesiophyceae</taxon>
        <taxon>Isochrysidales</taxon>
        <taxon>Noelaerhabdaceae</taxon>
        <taxon>Emiliania</taxon>
    </lineage>
</organism>
<dbReference type="Proteomes" id="UP000013827">
    <property type="component" value="Unassembled WGS sequence"/>
</dbReference>
<feature type="region of interest" description="Disordered" evidence="2">
    <location>
        <begin position="571"/>
        <end position="603"/>
    </location>
</feature>
<dbReference type="OMA" id="LCHEATA"/>
<evidence type="ECO:0000256" key="2">
    <source>
        <dbReference type="SAM" id="MobiDB-lite"/>
    </source>
</evidence>
<dbReference type="InterPro" id="IPR016024">
    <property type="entry name" value="ARM-type_fold"/>
</dbReference>
<dbReference type="Gene3D" id="1.25.10.10">
    <property type="entry name" value="Leucine-rich Repeat Variant"/>
    <property type="match status" value="1"/>
</dbReference>
<proteinExistence type="predicted"/>
<evidence type="ECO:0000313" key="3">
    <source>
        <dbReference type="EnsemblProtists" id="EOD05926"/>
    </source>
</evidence>
<keyword evidence="4" id="KW-1185">Reference proteome</keyword>
<feature type="compositionally biased region" description="Polar residues" evidence="2">
    <location>
        <begin position="1128"/>
        <end position="1140"/>
    </location>
</feature>
<dbReference type="RefSeq" id="XP_005758355.1">
    <property type="nucleotide sequence ID" value="XM_005758298.1"/>
</dbReference>
<sequence length="1170" mass="120472">MDATFREALLTAPDEGFSLWATGDRASPECEQLVAIAESLPLPTLVAAHAALASAASAAEPVWRELGAAGVTVGAFLGVTSSLMASSDADVAATAAAIYLAGARCAGAVPFGVLNPMAAFELSKAVRTEAFTRLRGAEAAPPAKSAGRKRAKPAANEDCDSDEEGGFGGSARAETRALVARELVPLRAHSEVLAQLVAALVGAAEAIAAQAACVDFVVSAAAAAAPAEGSPADEAARSLLLSIQALLQRVALAAPDRAEPRAAVCGSVARLLRGLPPAVTSRYSRFVWRLAHVAKVGARTVAVEIAAAILELGAEGCDAALAAEDAPQTLWRLLLLRASDKAPGVRAKAAVGCLSSLIAALHTPAGARLLALVQQPPALAAASPGGATPALPSPLDAMPPPPPRRDSEGGRSSIGSAGTPAAATPGGDASPSASLVSAAKMEASLASVASLLQSRCADERPAVRRAALGAIEAYGLSSRTCPRHAYGLASSDGLSPAALAAVEERCRDASPLIRKQAAKCLAALLAARPSSPAERRAWIDGSLPLCRDSEAYLPISPHISPYLPPSLPRLGGGGCVEPPPRQPLRTPRSRALGSARQASEGELEGELKGELLSRLQQPDCDTETAALLVQICCALGGDGWAEPLRHDPVQRALVVYGELSLEEEDAAASAGSRASVSASTKAVVAAATEFAHGECDPALSATAFVTLGKLCMGSAALAKKLLPMFVRELSTSPQWAVRNNALVVLFDLVKAAPPRPPLRSLPSPSPPAASPQAHTALLDRHVGSLGLAAILLLTQLLLEDYVKWRPSLLRAFCRSLVDAEPTLRAAGRACLFDMLLPRSPHLALALDLSGAEQQRPRLQILRALLSSMGDEQRLQATPKLCHEATPKLCHEATAKLCHEATAKLCHEVLAPVLDGARRPPPAARGGGEEAKVGSGAGASADEPAEDGNAAAAAARGKVLSQVARKATVEAIVPIVVELKRHLEAAHSPLLRDVSLFVSLFVRELLRDHKPLLADILARDKQLATEIERSSSMVTPAPRGLPPPAADQAARRDSLGGAATPRRPSSSARDSAGSVPTPDRMRGALSVPKLRSQRSSLGASGGSRATALAPSAPSLVNRQGGGGSPPPKTQSETQSETQDVQMASPFRGQPPPRVWNVCPSPQAKGLFDAVA</sequence>
<feature type="region of interest" description="Disordered" evidence="2">
    <location>
        <begin position="137"/>
        <end position="169"/>
    </location>
</feature>
<name>A0A0D3I3U1_EMIH1</name>
<dbReference type="AlphaFoldDB" id="A0A0D3I3U1"/>
<keyword evidence="1" id="KW-0226">DNA condensation</keyword>
<feature type="compositionally biased region" description="Low complexity" evidence="2">
    <location>
        <begin position="413"/>
        <end position="433"/>
    </location>
</feature>
<dbReference type="GO" id="GO:0010032">
    <property type="term" value="P:meiotic chromosome condensation"/>
    <property type="evidence" value="ECO:0007669"/>
    <property type="project" value="TreeGrafter"/>
</dbReference>
<dbReference type="GO" id="GO:0000796">
    <property type="term" value="C:condensin complex"/>
    <property type="evidence" value="ECO:0007669"/>
    <property type="project" value="TreeGrafter"/>
</dbReference>
<dbReference type="PANTHER" id="PTHR14222:SF1">
    <property type="entry name" value="CONDENSIN-2 COMPLEX SUBUNIT D3"/>
    <property type="match status" value="1"/>
</dbReference>
<feature type="region of interest" description="Disordered" evidence="2">
    <location>
        <begin position="382"/>
        <end position="433"/>
    </location>
</feature>
<dbReference type="InterPro" id="IPR011989">
    <property type="entry name" value="ARM-like"/>
</dbReference>
<dbReference type="EnsemblProtists" id="EOD05926">
    <property type="protein sequence ID" value="EOD05926"/>
    <property type="gene ID" value="EMIHUDRAFT_107073"/>
</dbReference>
<accession>A0A0D3I3U1</accession>
<evidence type="ECO:0000256" key="1">
    <source>
        <dbReference type="ARBA" id="ARBA00023067"/>
    </source>
</evidence>
<dbReference type="GO" id="GO:0007076">
    <property type="term" value="P:mitotic chromosome condensation"/>
    <property type="evidence" value="ECO:0007669"/>
    <property type="project" value="InterPro"/>
</dbReference>
<reference evidence="3" key="2">
    <citation type="submission" date="2024-10" db="UniProtKB">
        <authorList>
            <consortium name="EnsemblProtists"/>
        </authorList>
    </citation>
    <scope>IDENTIFICATION</scope>
</reference>
<feature type="compositionally biased region" description="Low complexity" evidence="2">
    <location>
        <begin position="1092"/>
        <end position="1108"/>
    </location>
</feature>
<dbReference type="KEGG" id="ehx:EMIHUDRAFT_107073"/>
<dbReference type="STRING" id="2903.R1D4V5"/>
<feature type="region of interest" description="Disordered" evidence="2">
    <location>
        <begin position="916"/>
        <end position="948"/>
    </location>
</feature>
<dbReference type="eggNOG" id="KOG0413">
    <property type="taxonomic scope" value="Eukaryota"/>
</dbReference>
<dbReference type="HOGENOM" id="CLU_274226_0_0_1"/>
<evidence type="ECO:0000313" key="4">
    <source>
        <dbReference type="Proteomes" id="UP000013827"/>
    </source>
</evidence>
<dbReference type="GO" id="GO:0000779">
    <property type="term" value="C:condensed chromosome, centromeric region"/>
    <property type="evidence" value="ECO:0007669"/>
    <property type="project" value="TreeGrafter"/>
</dbReference>
<evidence type="ECO:0008006" key="5">
    <source>
        <dbReference type="Google" id="ProtNLM"/>
    </source>
</evidence>
<dbReference type="PANTHER" id="PTHR14222">
    <property type="entry name" value="CONDENSIN"/>
    <property type="match status" value="1"/>
</dbReference>
<feature type="region of interest" description="Disordered" evidence="2">
    <location>
        <begin position="1027"/>
        <end position="1153"/>
    </location>
</feature>
<dbReference type="GeneID" id="17252139"/>
<dbReference type="GO" id="GO:0042393">
    <property type="term" value="F:histone binding"/>
    <property type="evidence" value="ECO:0007669"/>
    <property type="project" value="TreeGrafter"/>
</dbReference>
<feature type="compositionally biased region" description="Low complexity" evidence="2">
    <location>
        <begin position="382"/>
        <end position="396"/>
    </location>
</feature>
<feature type="compositionally biased region" description="Low complexity" evidence="2">
    <location>
        <begin position="1057"/>
        <end position="1075"/>
    </location>
</feature>
<protein>
    <recommendedName>
        <fullName evidence="5">DUF2428 domain-containing protein</fullName>
    </recommendedName>
</protein>
<dbReference type="SUPFAM" id="SSF48371">
    <property type="entry name" value="ARM repeat"/>
    <property type="match status" value="1"/>
</dbReference>
<dbReference type="PaxDb" id="2903-EOD05926"/>
<reference evidence="4" key="1">
    <citation type="journal article" date="2013" name="Nature">
        <title>Pan genome of the phytoplankton Emiliania underpins its global distribution.</title>
        <authorList>
            <person name="Read B.A."/>
            <person name="Kegel J."/>
            <person name="Klute M.J."/>
            <person name="Kuo A."/>
            <person name="Lefebvre S.C."/>
            <person name="Maumus F."/>
            <person name="Mayer C."/>
            <person name="Miller J."/>
            <person name="Monier A."/>
            <person name="Salamov A."/>
            <person name="Young J."/>
            <person name="Aguilar M."/>
            <person name="Claverie J.M."/>
            <person name="Frickenhaus S."/>
            <person name="Gonzalez K."/>
            <person name="Herman E.K."/>
            <person name="Lin Y.C."/>
            <person name="Napier J."/>
            <person name="Ogata H."/>
            <person name="Sarno A.F."/>
            <person name="Shmutz J."/>
            <person name="Schroeder D."/>
            <person name="de Vargas C."/>
            <person name="Verret F."/>
            <person name="von Dassow P."/>
            <person name="Valentin K."/>
            <person name="Van de Peer Y."/>
            <person name="Wheeler G."/>
            <person name="Dacks J.B."/>
            <person name="Delwiche C.F."/>
            <person name="Dyhrman S.T."/>
            <person name="Glockner G."/>
            <person name="John U."/>
            <person name="Richards T."/>
            <person name="Worden A.Z."/>
            <person name="Zhang X."/>
            <person name="Grigoriev I.V."/>
            <person name="Allen A.E."/>
            <person name="Bidle K."/>
            <person name="Borodovsky M."/>
            <person name="Bowler C."/>
            <person name="Brownlee C."/>
            <person name="Cock J.M."/>
            <person name="Elias M."/>
            <person name="Gladyshev V.N."/>
            <person name="Groth M."/>
            <person name="Guda C."/>
            <person name="Hadaegh A."/>
            <person name="Iglesias-Rodriguez M.D."/>
            <person name="Jenkins J."/>
            <person name="Jones B.M."/>
            <person name="Lawson T."/>
            <person name="Leese F."/>
            <person name="Lindquist E."/>
            <person name="Lobanov A."/>
            <person name="Lomsadze A."/>
            <person name="Malik S.B."/>
            <person name="Marsh M.E."/>
            <person name="Mackinder L."/>
            <person name="Mock T."/>
            <person name="Mueller-Roeber B."/>
            <person name="Pagarete A."/>
            <person name="Parker M."/>
            <person name="Probert I."/>
            <person name="Quesneville H."/>
            <person name="Raines C."/>
            <person name="Rensing S.A."/>
            <person name="Riano-Pachon D.M."/>
            <person name="Richier S."/>
            <person name="Rokitta S."/>
            <person name="Shiraiwa Y."/>
            <person name="Soanes D.M."/>
            <person name="van der Giezen M."/>
            <person name="Wahlund T.M."/>
            <person name="Williams B."/>
            <person name="Wilson W."/>
            <person name="Wolfe G."/>
            <person name="Wurch L.L."/>
        </authorList>
    </citation>
    <scope>NUCLEOTIDE SEQUENCE</scope>
</reference>